<keyword evidence="7 15" id="KW-0812">Transmembrane</keyword>
<accession>A0ABQ6GTQ7</accession>
<comment type="subcellular location">
    <subcellularLocation>
        <location evidence="2">Cell membrane</location>
        <topology evidence="2">Multi-pass membrane protein</topology>
    </subcellularLocation>
</comment>
<evidence type="ECO:0000259" key="17">
    <source>
        <dbReference type="Pfam" id="PF07730"/>
    </source>
</evidence>
<evidence type="ECO:0000256" key="8">
    <source>
        <dbReference type="ARBA" id="ARBA00022741"/>
    </source>
</evidence>
<gene>
    <name evidence="18" type="ORF">tinsulaeT_23740</name>
</gene>
<keyword evidence="10" id="KW-0067">ATP-binding</keyword>
<dbReference type="SUPFAM" id="SSF55874">
    <property type="entry name" value="ATPase domain of HSP90 chaperone/DNA topoisomerase II/histidine kinase"/>
    <property type="match status" value="1"/>
</dbReference>
<keyword evidence="9 18" id="KW-0418">Kinase</keyword>
<dbReference type="Gene3D" id="1.20.5.1930">
    <property type="match status" value="1"/>
</dbReference>
<dbReference type="EC" id="2.7.13.3" evidence="3"/>
<feature type="coiled-coil region" evidence="14">
    <location>
        <begin position="314"/>
        <end position="388"/>
    </location>
</feature>
<keyword evidence="12" id="KW-0902">Two-component regulatory system</keyword>
<evidence type="ECO:0000256" key="14">
    <source>
        <dbReference type="SAM" id="Coils"/>
    </source>
</evidence>
<dbReference type="EMBL" id="BSST01000001">
    <property type="protein sequence ID" value="GLX79034.1"/>
    <property type="molecule type" value="Genomic_DNA"/>
</dbReference>
<evidence type="ECO:0000256" key="1">
    <source>
        <dbReference type="ARBA" id="ARBA00000085"/>
    </source>
</evidence>
<feature type="transmembrane region" description="Helical" evidence="15">
    <location>
        <begin position="25"/>
        <end position="44"/>
    </location>
</feature>
<evidence type="ECO:0000256" key="12">
    <source>
        <dbReference type="ARBA" id="ARBA00023012"/>
    </source>
</evidence>
<feature type="transmembrane region" description="Helical" evidence="15">
    <location>
        <begin position="262"/>
        <end position="279"/>
    </location>
</feature>
<proteinExistence type="predicted"/>
<evidence type="ECO:0000256" key="11">
    <source>
        <dbReference type="ARBA" id="ARBA00022989"/>
    </source>
</evidence>
<evidence type="ECO:0000256" key="9">
    <source>
        <dbReference type="ARBA" id="ARBA00022777"/>
    </source>
</evidence>
<dbReference type="Pfam" id="PF07730">
    <property type="entry name" value="HisKA_3"/>
    <property type="match status" value="1"/>
</dbReference>
<keyword evidence="11 15" id="KW-1133">Transmembrane helix</keyword>
<keyword evidence="6" id="KW-0808">Transferase</keyword>
<evidence type="ECO:0000313" key="19">
    <source>
        <dbReference type="Proteomes" id="UP001157186"/>
    </source>
</evidence>
<dbReference type="Proteomes" id="UP001157186">
    <property type="component" value="Unassembled WGS sequence"/>
</dbReference>
<dbReference type="InterPro" id="IPR036890">
    <property type="entry name" value="HATPase_C_sf"/>
</dbReference>
<feature type="transmembrane region" description="Helical" evidence="15">
    <location>
        <begin position="138"/>
        <end position="159"/>
    </location>
</feature>
<feature type="domain" description="MASE1" evidence="16">
    <location>
        <begin position="33"/>
        <end position="310"/>
    </location>
</feature>
<evidence type="ECO:0000256" key="6">
    <source>
        <dbReference type="ARBA" id="ARBA00022679"/>
    </source>
</evidence>
<name>A0ABQ6GTQ7_9GAMM</name>
<dbReference type="PANTHER" id="PTHR24421:SF10">
    <property type="entry name" value="NITRATE_NITRITE SENSOR PROTEIN NARQ"/>
    <property type="match status" value="1"/>
</dbReference>
<evidence type="ECO:0000256" key="15">
    <source>
        <dbReference type="SAM" id="Phobius"/>
    </source>
</evidence>
<keyword evidence="8" id="KW-0547">Nucleotide-binding</keyword>
<evidence type="ECO:0000313" key="18">
    <source>
        <dbReference type="EMBL" id="GLX79034.1"/>
    </source>
</evidence>
<feature type="transmembrane region" description="Helical" evidence="15">
    <location>
        <begin position="291"/>
        <end position="308"/>
    </location>
</feature>
<evidence type="ECO:0000256" key="3">
    <source>
        <dbReference type="ARBA" id="ARBA00012438"/>
    </source>
</evidence>
<keyword evidence="19" id="KW-1185">Reference proteome</keyword>
<dbReference type="Gene3D" id="3.30.565.10">
    <property type="entry name" value="Histidine kinase-like ATPase, C-terminal domain"/>
    <property type="match status" value="1"/>
</dbReference>
<evidence type="ECO:0000256" key="7">
    <source>
        <dbReference type="ARBA" id="ARBA00022692"/>
    </source>
</evidence>
<feature type="domain" description="Signal transduction histidine kinase subgroup 3 dimerisation and phosphoacceptor" evidence="17">
    <location>
        <begin position="352"/>
        <end position="417"/>
    </location>
</feature>
<dbReference type="InterPro" id="IPR050482">
    <property type="entry name" value="Sensor_HK_TwoCompSys"/>
</dbReference>
<dbReference type="Pfam" id="PF05231">
    <property type="entry name" value="MASE1"/>
    <property type="match status" value="1"/>
</dbReference>
<dbReference type="PANTHER" id="PTHR24421">
    <property type="entry name" value="NITRATE/NITRITE SENSOR PROTEIN NARX-RELATED"/>
    <property type="match status" value="1"/>
</dbReference>
<reference evidence="18 19" key="1">
    <citation type="submission" date="2023-03" db="EMBL/GenBank/DDBJ databases">
        <title>Draft genome sequence of Thalassotalea insulae KCTC 62186T.</title>
        <authorList>
            <person name="Sawabe T."/>
        </authorList>
    </citation>
    <scope>NUCLEOTIDE SEQUENCE [LARGE SCALE GENOMIC DNA]</scope>
    <source>
        <strain evidence="18 19">KCTC 62186</strain>
    </source>
</reference>
<evidence type="ECO:0000256" key="4">
    <source>
        <dbReference type="ARBA" id="ARBA00022475"/>
    </source>
</evidence>
<feature type="transmembrane region" description="Helical" evidence="15">
    <location>
        <begin position="179"/>
        <end position="199"/>
    </location>
</feature>
<organism evidence="18 19">
    <name type="scientific">Thalassotalea insulae</name>
    <dbReference type="NCBI Taxonomy" id="2056778"/>
    <lineage>
        <taxon>Bacteria</taxon>
        <taxon>Pseudomonadati</taxon>
        <taxon>Pseudomonadota</taxon>
        <taxon>Gammaproteobacteria</taxon>
        <taxon>Alteromonadales</taxon>
        <taxon>Colwelliaceae</taxon>
        <taxon>Thalassotalea</taxon>
    </lineage>
</organism>
<dbReference type="GO" id="GO:0016301">
    <property type="term" value="F:kinase activity"/>
    <property type="evidence" value="ECO:0007669"/>
    <property type="project" value="UniProtKB-KW"/>
</dbReference>
<feature type="transmembrane region" description="Helical" evidence="15">
    <location>
        <begin position="211"/>
        <end position="232"/>
    </location>
</feature>
<dbReference type="CDD" id="cd16917">
    <property type="entry name" value="HATPase_UhpB-NarQ-NarX-like"/>
    <property type="match status" value="1"/>
</dbReference>
<evidence type="ECO:0000256" key="5">
    <source>
        <dbReference type="ARBA" id="ARBA00022553"/>
    </source>
</evidence>
<feature type="transmembrane region" description="Helical" evidence="15">
    <location>
        <begin position="104"/>
        <end position="126"/>
    </location>
</feature>
<comment type="catalytic activity">
    <reaction evidence="1">
        <text>ATP + protein L-histidine = ADP + protein N-phospho-L-histidine.</text>
        <dbReference type="EC" id="2.7.13.3"/>
    </reaction>
</comment>
<evidence type="ECO:0000256" key="10">
    <source>
        <dbReference type="ARBA" id="ARBA00022840"/>
    </source>
</evidence>
<dbReference type="InterPro" id="IPR007895">
    <property type="entry name" value="MASE1"/>
</dbReference>
<evidence type="ECO:0000256" key="2">
    <source>
        <dbReference type="ARBA" id="ARBA00004651"/>
    </source>
</evidence>
<evidence type="ECO:0000259" key="16">
    <source>
        <dbReference type="Pfam" id="PF05231"/>
    </source>
</evidence>
<feature type="transmembrane region" description="Helical" evidence="15">
    <location>
        <begin position="56"/>
        <end position="73"/>
    </location>
</feature>
<comment type="caution">
    <text evidence="18">The sequence shown here is derived from an EMBL/GenBank/DDBJ whole genome shotgun (WGS) entry which is preliminary data.</text>
</comment>
<keyword evidence="4" id="KW-1003">Cell membrane</keyword>
<keyword evidence="14" id="KW-0175">Coiled coil</keyword>
<protein>
    <recommendedName>
        <fullName evidence="3">histidine kinase</fullName>
        <ecNumber evidence="3">2.7.13.3</ecNumber>
    </recommendedName>
</protein>
<evidence type="ECO:0000256" key="13">
    <source>
        <dbReference type="ARBA" id="ARBA00023136"/>
    </source>
</evidence>
<keyword evidence="5" id="KW-0597">Phosphoprotein</keyword>
<keyword evidence="13 15" id="KW-0472">Membrane</keyword>
<dbReference type="InterPro" id="IPR011712">
    <property type="entry name" value="Sig_transdc_His_kin_sub3_dim/P"/>
</dbReference>
<sequence>MDTVFSKVQQYFPAFQLSIGNWSRYLLISVLITLSAATIEYLLYWLSFSFTVYQGWVNWYWPVGFRVACLALFPFRYWPALLLSGGLAQFSIQVIHLGQPYEQYLHYIYLCFKPVFIFRIFAIIYVKLALKEFTLTKVVPAIKIIAACTFYRLVSNIYIILNNPQYQNIPDERKFEMMMAQFLGGFIAIIVIVPIAFALKEAWINRGKINIRELIHLGLSLVALIATIFFLYQVQPHTVYLMKILIFVPLLWFTYRFGWLGAIAASTTINGLIIFSLFGLNDTQQLLDNELYVITVALMGVLFGALMSEQSKINQVLQTNNRELTQSNQQLSALSANNQALANKVISIQEEERRKLSHELHDEVGQNITALKVELKVLQHQLANDEQSKTYLHLNNAADKIYDSVYRVLNWLRPRELDDLGLKESLCGKYFGEKLGLAKIEYHCAVKGNADQLTDSQSVTIFRITQECVNNCIKHSNASNFYLLLDVSDNTIELNISDDGHINDNKMIQNSKGGFGLIGIKERVIAANGNFEIDDNVGHFKLVIRLPRH</sequence>